<keyword evidence="4" id="KW-1185">Reference proteome</keyword>
<dbReference type="KEGG" id="psoj:PHYSODRAFT_409967"/>
<feature type="non-terminal residue" evidence="3">
    <location>
        <position position="60"/>
    </location>
</feature>
<protein>
    <recommendedName>
        <fullName evidence="2">Kazal-like domain-containing protein</fullName>
    </recommendedName>
</protein>
<dbReference type="InterPro" id="IPR002350">
    <property type="entry name" value="Kazal_dom"/>
</dbReference>
<dbReference type="EMBL" id="JH159155">
    <property type="protein sequence ID" value="EGZ14557.1"/>
    <property type="molecule type" value="Genomic_DNA"/>
</dbReference>
<dbReference type="AlphaFoldDB" id="G4ZKW1"/>
<dbReference type="Pfam" id="PF07648">
    <property type="entry name" value="Kazal_2"/>
    <property type="match status" value="1"/>
</dbReference>
<dbReference type="SMR" id="G4ZKW1"/>
<evidence type="ECO:0000259" key="2">
    <source>
        <dbReference type="PROSITE" id="PS51465"/>
    </source>
</evidence>
<gene>
    <name evidence="3" type="ORF">PHYSODRAFT_409967</name>
</gene>
<evidence type="ECO:0000313" key="4">
    <source>
        <dbReference type="Proteomes" id="UP000002640"/>
    </source>
</evidence>
<dbReference type="SUPFAM" id="SSF100895">
    <property type="entry name" value="Kazal-type serine protease inhibitors"/>
    <property type="match status" value="1"/>
</dbReference>
<dbReference type="RefSeq" id="XP_009528306.1">
    <property type="nucleotide sequence ID" value="XM_009530011.1"/>
</dbReference>
<accession>G4ZKW1</accession>
<dbReference type="Proteomes" id="UP000002640">
    <property type="component" value="Unassembled WGS sequence"/>
</dbReference>
<dbReference type="InterPro" id="IPR036058">
    <property type="entry name" value="Kazal_dom_sf"/>
</dbReference>
<dbReference type="CDD" id="cd00104">
    <property type="entry name" value="KAZAL_FS"/>
    <property type="match status" value="1"/>
</dbReference>
<dbReference type="InParanoid" id="G4ZKW1"/>
<evidence type="ECO:0000256" key="1">
    <source>
        <dbReference type="SAM" id="SignalP"/>
    </source>
</evidence>
<feature type="signal peptide" evidence="1">
    <location>
        <begin position="1"/>
        <end position="16"/>
    </location>
</feature>
<feature type="domain" description="Kazal-like" evidence="2">
    <location>
        <begin position="12"/>
        <end position="60"/>
    </location>
</feature>
<reference evidence="3 4" key="1">
    <citation type="journal article" date="2006" name="Science">
        <title>Phytophthora genome sequences uncover evolutionary origins and mechanisms of pathogenesis.</title>
        <authorList>
            <person name="Tyler B.M."/>
            <person name="Tripathy S."/>
            <person name="Zhang X."/>
            <person name="Dehal P."/>
            <person name="Jiang R.H."/>
            <person name="Aerts A."/>
            <person name="Arredondo F.D."/>
            <person name="Baxter L."/>
            <person name="Bensasson D."/>
            <person name="Beynon J.L."/>
            <person name="Chapman J."/>
            <person name="Damasceno C.M."/>
            <person name="Dorrance A.E."/>
            <person name="Dou D."/>
            <person name="Dickerman A.W."/>
            <person name="Dubchak I.L."/>
            <person name="Garbelotto M."/>
            <person name="Gijzen M."/>
            <person name="Gordon S.G."/>
            <person name="Govers F."/>
            <person name="Grunwald N.J."/>
            <person name="Huang W."/>
            <person name="Ivors K.L."/>
            <person name="Jones R.W."/>
            <person name="Kamoun S."/>
            <person name="Krampis K."/>
            <person name="Lamour K.H."/>
            <person name="Lee M.K."/>
            <person name="McDonald W.H."/>
            <person name="Medina M."/>
            <person name="Meijer H.J."/>
            <person name="Nordberg E.K."/>
            <person name="Maclean D.J."/>
            <person name="Ospina-Giraldo M.D."/>
            <person name="Morris P.F."/>
            <person name="Phuntumart V."/>
            <person name="Putnam N.H."/>
            <person name="Rash S."/>
            <person name="Rose J.K."/>
            <person name="Sakihama Y."/>
            <person name="Salamov A.A."/>
            <person name="Savidor A."/>
            <person name="Scheuring C.F."/>
            <person name="Smith B.M."/>
            <person name="Sobral B.W."/>
            <person name="Terry A."/>
            <person name="Torto-Alalibo T.A."/>
            <person name="Win J."/>
            <person name="Xu Z."/>
            <person name="Zhang H."/>
            <person name="Grigoriev I.V."/>
            <person name="Rokhsar D.S."/>
            <person name="Boore J.L."/>
        </authorList>
    </citation>
    <scope>NUCLEOTIDE SEQUENCE [LARGE SCALE GENOMIC DNA]</scope>
    <source>
        <strain evidence="3 4">P6497</strain>
    </source>
</reference>
<sequence length="60" mass="6558">MKFSVLASLLIAGVFAECPYQCAINNGHKAVCGSNGVTYENLCYFNKANDCPNMGWEVLH</sequence>
<name>G4ZKW1_PHYSP</name>
<keyword evidence="1" id="KW-0732">Signal</keyword>
<organism evidence="3 4">
    <name type="scientific">Phytophthora sojae (strain P6497)</name>
    <name type="common">Soybean stem and root rot agent</name>
    <name type="synonym">Phytophthora megasperma f. sp. glycines</name>
    <dbReference type="NCBI Taxonomy" id="1094619"/>
    <lineage>
        <taxon>Eukaryota</taxon>
        <taxon>Sar</taxon>
        <taxon>Stramenopiles</taxon>
        <taxon>Oomycota</taxon>
        <taxon>Peronosporomycetes</taxon>
        <taxon>Peronosporales</taxon>
        <taxon>Peronosporaceae</taxon>
        <taxon>Phytophthora</taxon>
    </lineage>
</organism>
<dbReference type="Gene3D" id="3.30.60.30">
    <property type="match status" value="1"/>
</dbReference>
<proteinExistence type="predicted"/>
<evidence type="ECO:0000313" key="3">
    <source>
        <dbReference type="EMBL" id="EGZ14557.1"/>
    </source>
</evidence>
<dbReference type="GeneID" id="20651635"/>
<dbReference type="PROSITE" id="PS51465">
    <property type="entry name" value="KAZAL_2"/>
    <property type="match status" value="1"/>
</dbReference>
<feature type="chain" id="PRO_5003472316" description="Kazal-like domain-containing protein" evidence="1">
    <location>
        <begin position="17"/>
        <end position="60"/>
    </location>
</feature>